<dbReference type="OrthoDB" id="9759749at2"/>
<dbReference type="Gene3D" id="3.40.50.10320">
    <property type="entry name" value="LmbE-like"/>
    <property type="match status" value="1"/>
</dbReference>
<reference evidence="3 4" key="1">
    <citation type="submission" date="2017-06" db="EMBL/GenBank/DDBJ databases">
        <title>Hymenobacter amundsenii sp. nov. isolated from regoliths in Antarctica.</title>
        <authorList>
            <person name="Sedlacek I."/>
            <person name="Kralova S."/>
            <person name="Pantucek R."/>
            <person name="Svec P."/>
            <person name="Holochova P."/>
            <person name="Stankova E."/>
            <person name="Vrbovska V."/>
            <person name="Busse H.-J."/>
        </authorList>
    </citation>
    <scope>NUCLEOTIDE SEQUENCE [LARGE SCALE GENOMIC DNA]</scope>
    <source>
        <strain evidence="3 4">CCM 8682</strain>
    </source>
</reference>
<dbReference type="PANTHER" id="PTHR12993">
    <property type="entry name" value="N-ACETYLGLUCOSAMINYL-PHOSPHATIDYLINOSITOL DE-N-ACETYLASE-RELATED"/>
    <property type="match status" value="1"/>
</dbReference>
<comment type="caution">
    <text evidence="3">The sequence shown here is derived from an EMBL/GenBank/DDBJ whole genome shotgun (WGS) entry which is preliminary data.</text>
</comment>
<dbReference type="InterPro" id="IPR018905">
    <property type="entry name" value="A-galactase_NEW3"/>
</dbReference>
<dbReference type="AlphaFoldDB" id="A0A2D0AFP1"/>
<name>A0A2D0AFP1_9BACT</name>
<dbReference type="SUPFAM" id="SSF102588">
    <property type="entry name" value="LmbE-like"/>
    <property type="match status" value="1"/>
</dbReference>
<dbReference type="RefSeq" id="WP_088464367.1">
    <property type="nucleotide sequence ID" value="NZ_NIRR01000014.1"/>
</dbReference>
<feature type="domain" description="Alpha-galactosidase NEW3" evidence="2">
    <location>
        <begin position="552"/>
        <end position="607"/>
    </location>
</feature>
<dbReference type="GO" id="GO:0016811">
    <property type="term" value="F:hydrolase activity, acting on carbon-nitrogen (but not peptide) bonds, in linear amides"/>
    <property type="evidence" value="ECO:0007669"/>
    <property type="project" value="TreeGrafter"/>
</dbReference>
<dbReference type="Proteomes" id="UP000197277">
    <property type="component" value="Unassembled WGS sequence"/>
</dbReference>
<dbReference type="InterPro" id="IPR024078">
    <property type="entry name" value="LmbE-like_dom_sf"/>
</dbReference>
<protein>
    <submittedName>
        <fullName evidence="3">LmbE family protein</fullName>
    </submittedName>
</protein>
<dbReference type="Pfam" id="PF10633">
    <property type="entry name" value="NPCBM_assoc"/>
    <property type="match status" value="1"/>
</dbReference>
<proteinExistence type="predicted"/>
<evidence type="ECO:0000259" key="2">
    <source>
        <dbReference type="Pfam" id="PF10633"/>
    </source>
</evidence>
<dbReference type="Pfam" id="PF02585">
    <property type="entry name" value="PIG-L"/>
    <property type="match status" value="1"/>
</dbReference>
<organism evidence="3 4">
    <name type="scientific">Hymenobacter amundsenii</name>
    <dbReference type="NCBI Taxonomy" id="2006685"/>
    <lineage>
        <taxon>Bacteria</taxon>
        <taxon>Pseudomonadati</taxon>
        <taxon>Bacteroidota</taxon>
        <taxon>Cytophagia</taxon>
        <taxon>Cytophagales</taxon>
        <taxon>Hymenobacteraceae</taxon>
        <taxon>Hymenobacter</taxon>
    </lineage>
</organism>
<dbReference type="PANTHER" id="PTHR12993:SF26">
    <property type="entry name" value="1D-MYO-INOSITOL 2-ACETAMIDO-2-DEOXY-ALPHA-D-GLUCOPYRANOSIDE DEACETYLASE"/>
    <property type="match status" value="1"/>
</dbReference>
<gene>
    <name evidence="3" type="ORF">CDA63_10270</name>
</gene>
<dbReference type="EMBL" id="NIRR01000014">
    <property type="protein sequence ID" value="OWP63230.1"/>
    <property type="molecule type" value="Genomic_DNA"/>
</dbReference>
<evidence type="ECO:0000256" key="1">
    <source>
        <dbReference type="SAM" id="SignalP"/>
    </source>
</evidence>
<dbReference type="SUPFAM" id="SSF52317">
    <property type="entry name" value="Class I glutamine amidotransferase-like"/>
    <property type="match status" value="1"/>
</dbReference>
<keyword evidence="1" id="KW-0732">Signal</keyword>
<evidence type="ECO:0000313" key="3">
    <source>
        <dbReference type="EMBL" id="OWP63230.1"/>
    </source>
</evidence>
<dbReference type="Gene3D" id="3.40.50.880">
    <property type="match status" value="1"/>
</dbReference>
<keyword evidence="4" id="KW-1185">Reference proteome</keyword>
<accession>A0A2D0AFP1</accession>
<dbReference type="InterPro" id="IPR029062">
    <property type="entry name" value="Class_I_gatase-like"/>
</dbReference>
<dbReference type="InterPro" id="IPR003737">
    <property type="entry name" value="GlcNAc_PI_deacetylase-related"/>
</dbReference>
<sequence>MTPRCPLRIAALLLALLTHSLIYAVTAQAQAPKTYSSSEILLGLKKLNVLGSALYIAAHPDDENTRLLAYLANGRLVETGYLSATRGDGGQNLIGPELREGLGVIRTQELLAARRVDGARQFFTRANDFGFSKTAAETFTIWDKDQVLADMVWVIRQRRPDVMITRFPPDARAGHGHHTASAMLAIEAFDAAADPKRFPDQLQYVQPWQAKRLLWNTGSFFVKPGEDMSQYFQLDAGGYNALLGRSYGEIAAESRTNHKSQGFGSSAQRGEAPEYFQLLKGTPAKTDLFDGVDLTWNRVLGGAAVGKLLDQVIRNYDATNPSASVAGLLKVREETNKDWYSTAPERTSASKFWREEKRNEIDEIIRACLGLHVEAIFGSGNPTVVSGRGSIPVVLEILNRSNESVLIKKVGPTDLGPDDGAVYTEVNKTVKQNQPLVIKTQVLFTAPEPSQPYWLVKPSIPGMYRVDDQQLRGKSENDPQDQIFVTVEVQGKLLDIAVPVQYKHTDPVRGEIYEPLTVVPPVMVNVGGQAFVFADTQPKTVPVTLRAGKAGVKGSVALTLPAGWVAEPASLPFDLAAKDAEQTVQFQVRPGAGAKEGKTELRAVATVEGQAYSRGYQVIAYNHIPTQTLFPEATAPLVKLDLKRKGQQIGYLMGAGDEVPEALRQIGYTVTLLKPEDLTETSLRRFDAVVLGIRAYNTVDQLKSRQPALLDYVKNGGNVVVQYVVNRGTVLPEIGPYPLTLSRDRVTVEDAPVTLLNPKQPLLNTPNRITPADFTGWVQEQGLYYPEKWDSHYQTVISSHDPDEPAREGAILVADYGKGHYIYTGLSLFRELPAGVPGAYRLLTNMVSLGK</sequence>
<feature type="chain" id="PRO_5013197685" evidence="1">
    <location>
        <begin position="30"/>
        <end position="851"/>
    </location>
</feature>
<feature type="signal peptide" evidence="1">
    <location>
        <begin position="1"/>
        <end position="29"/>
    </location>
</feature>
<evidence type="ECO:0000313" key="4">
    <source>
        <dbReference type="Proteomes" id="UP000197277"/>
    </source>
</evidence>